<name>A0ABS3CKN7_9BACT</name>
<evidence type="ECO:0000313" key="1">
    <source>
        <dbReference type="EMBL" id="MBN7817094.1"/>
    </source>
</evidence>
<proteinExistence type="predicted"/>
<organism evidence="1 2">
    <name type="scientific">Algoriphagus pacificus</name>
    <dbReference type="NCBI Taxonomy" id="2811234"/>
    <lineage>
        <taxon>Bacteria</taxon>
        <taxon>Pseudomonadati</taxon>
        <taxon>Bacteroidota</taxon>
        <taxon>Cytophagia</taxon>
        <taxon>Cytophagales</taxon>
        <taxon>Cyclobacteriaceae</taxon>
        <taxon>Algoriphagus</taxon>
    </lineage>
</organism>
<reference evidence="1 2" key="1">
    <citation type="submission" date="2021-03" db="EMBL/GenBank/DDBJ databases">
        <title>novel species isolated from a fishpond in China.</title>
        <authorList>
            <person name="Lu H."/>
            <person name="Cai Z."/>
        </authorList>
    </citation>
    <scope>NUCLEOTIDE SEQUENCE [LARGE SCALE GENOMIC DNA]</scope>
    <source>
        <strain evidence="1 2">YJ13C</strain>
    </source>
</reference>
<dbReference type="RefSeq" id="WP_206587770.1">
    <property type="nucleotide sequence ID" value="NZ_JAFKCU010000004.1"/>
</dbReference>
<dbReference type="EMBL" id="JAFKCU010000004">
    <property type="protein sequence ID" value="MBN7817094.1"/>
    <property type="molecule type" value="Genomic_DNA"/>
</dbReference>
<gene>
    <name evidence="1" type="ORF">J0A69_16750</name>
</gene>
<protein>
    <recommendedName>
        <fullName evidence="3">IrrE N-terminal-like domain-containing protein</fullName>
    </recommendedName>
</protein>
<sequence>MTSNYQAQILTFLDEIGIHTISSSLEEETFLPGLKIDSGKLYYDPEKLKYPGDLLHEAGHIALMTAEEKETIIGNVKNYRSPSQDDEMGVMCWTYAALIHLGLPPEVVFHPDGYKGDSQMLIHEYTNGQYRGLPLLVWMDLTDYESFPKMKKWIRS</sequence>
<evidence type="ECO:0000313" key="2">
    <source>
        <dbReference type="Proteomes" id="UP000664480"/>
    </source>
</evidence>
<dbReference type="Proteomes" id="UP000664480">
    <property type="component" value="Unassembled WGS sequence"/>
</dbReference>
<keyword evidence="2" id="KW-1185">Reference proteome</keyword>
<evidence type="ECO:0008006" key="3">
    <source>
        <dbReference type="Google" id="ProtNLM"/>
    </source>
</evidence>
<accession>A0ABS3CKN7</accession>
<comment type="caution">
    <text evidence="1">The sequence shown here is derived from an EMBL/GenBank/DDBJ whole genome shotgun (WGS) entry which is preliminary data.</text>
</comment>